<dbReference type="SUPFAM" id="SSF56601">
    <property type="entry name" value="beta-lactamase/transpeptidase-like"/>
    <property type="match status" value="1"/>
</dbReference>
<protein>
    <submittedName>
        <fullName evidence="2">Serine hydrolase</fullName>
    </submittedName>
</protein>
<dbReference type="EMBL" id="WNKZ01000062">
    <property type="protein sequence ID" value="MTV54842.1"/>
    <property type="molecule type" value="Genomic_DNA"/>
</dbReference>
<dbReference type="AlphaFoldDB" id="A0A6I3T303"/>
<name>A0A6I3T303_9BURK</name>
<feature type="domain" description="Beta-lactamase-related" evidence="1">
    <location>
        <begin position="19"/>
        <end position="369"/>
    </location>
</feature>
<comment type="caution">
    <text evidence="2">The sequence shown here is derived from an EMBL/GenBank/DDBJ whole genome shotgun (WGS) entry which is preliminary data.</text>
</comment>
<sequence length="392" mass="41978">MAGSVERKPMQDPQHAGAVDAVIDRALERQKIVGAVVLAMRGGDIVYRRAAGHADREAAVPMRKDALFLFASMTKPLVAVTALRLMEQGFLQLHDTVAQWLPHFRPALPDGSVPDITVHQLLTHTAGLSYAFIEAEDGPYRRAGVSSGLDQPGLSLEENLARIAGVPLAYAPGSAWRYSVAMDVLGAVLEAAAGKALPALVEQYVAAPLGMRDTGFHVADESRLVVHYLNDKPAPRPMDLDAATRSGVGIARFAPRRIFDAASYPSGGAGMAGSAPDFMRLLLSLRGENRDLLEIARVDRTGTGAATQGAGWGFGYLGAVLGDPAPTHTPQRPGTVQWGGAYGHHWFFDADTDLALVSLTNTTFEGMSGAFPRDVRNALYREFGRQRGAWEA</sequence>
<dbReference type="Proteomes" id="UP000430634">
    <property type="component" value="Unassembled WGS sequence"/>
</dbReference>
<dbReference type="InterPro" id="IPR001466">
    <property type="entry name" value="Beta-lactam-related"/>
</dbReference>
<dbReference type="PANTHER" id="PTHR43283:SF3">
    <property type="entry name" value="BETA-LACTAMASE FAMILY PROTEIN (AFU_ORTHOLOGUE AFUA_5G07500)"/>
    <property type="match status" value="1"/>
</dbReference>
<organism evidence="2 3">
    <name type="scientific">Pseudoduganella buxea</name>
    <dbReference type="NCBI Taxonomy" id="1949069"/>
    <lineage>
        <taxon>Bacteria</taxon>
        <taxon>Pseudomonadati</taxon>
        <taxon>Pseudomonadota</taxon>
        <taxon>Betaproteobacteria</taxon>
        <taxon>Burkholderiales</taxon>
        <taxon>Oxalobacteraceae</taxon>
        <taxon>Telluria group</taxon>
        <taxon>Pseudoduganella</taxon>
    </lineage>
</organism>
<accession>A0A6I3T303</accession>
<evidence type="ECO:0000313" key="2">
    <source>
        <dbReference type="EMBL" id="MTV54842.1"/>
    </source>
</evidence>
<gene>
    <name evidence="2" type="ORF">GM672_19105</name>
</gene>
<proteinExistence type="predicted"/>
<dbReference type="GO" id="GO:0016787">
    <property type="term" value="F:hydrolase activity"/>
    <property type="evidence" value="ECO:0007669"/>
    <property type="project" value="UniProtKB-KW"/>
</dbReference>
<keyword evidence="2" id="KW-0378">Hydrolase</keyword>
<evidence type="ECO:0000259" key="1">
    <source>
        <dbReference type="Pfam" id="PF00144"/>
    </source>
</evidence>
<reference evidence="2 3" key="1">
    <citation type="submission" date="2019-11" db="EMBL/GenBank/DDBJ databases">
        <title>Type strains purchased from KCTC, JCM and DSMZ.</title>
        <authorList>
            <person name="Lu H."/>
        </authorList>
    </citation>
    <scope>NUCLEOTIDE SEQUENCE [LARGE SCALE GENOMIC DNA]</scope>
    <source>
        <strain evidence="2 3">KCTC 52429</strain>
    </source>
</reference>
<dbReference type="OrthoDB" id="9801061at2"/>
<evidence type="ECO:0000313" key="3">
    <source>
        <dbReference type="Proteomes" id="UP000430634"/>
    </source>
</evidence>
<dbReference type="InterPro" id="IPR012338">
    <property type="entry name" value="Beta-lactam/transpept-like"/>
</dbReference>
<dbReference type="InterPro" id="IPR050789">
    <property type="entry name" value="Diverse_Enzym_Activities"/>
</dbReference>
<dbReference type="PANTHER" id="PTHR43283">
    <property type="entry name" value="BETA-LACTAMASE-RELATED"/>
    <property type="match status" value="1"/>
</dbReference>
<dbReference type="Gene3D" id="3.40.710.10">
    <property type="entry name" value="DD-peptidase/beta-lactamase superfamily"/>
    <property type="match status" value="1"/>
</dbReference>
<dbReference type="Pfam" id="PF00144">
    <property type="entry name" value="Beta-lactamase"/>
    <property type="match status" value="1"/>
</dbReference>